<evidence type="ECO:0000313" key="2">
    <source>
        <dbReference type="EMBL" id="MPN60025.1"/>
    </source>
</evidence>
<comment type="caution">
    <text evidence="2">The sequence shown here is derived from an EMBL/GenBank/DDBJ whole genome shotgun (WGS) entry which is preliminary data.</text>
</comment>
<dbReference type="SUPFAM" id="SSF51905">
    <property type="entry name" value="FAD/NAD(P)-binding domain"/>
    <property type="match status" value="1"/>
</dbReference>
<dbReference type="Pfam" id="PF07992">
    <property type="entry name" value="Pyr_redox_2"/>
    <property type="match status" value="1"/>
</dbReference>
<dbReference type="GO" id="GO:0016491">
    <property type="term" value="F:oxidoreductase activity"/>
    <property type="evidence" value="ECO:0007669"/>
    <property type="project" value="InterPro"/>
</dbReference>
<protein>
    <recommendedName>
        <fullName evidence="1">FAD/NAD(P)-binding domain-containing protein</fullName>
    </recommendedName>
</protein>
<proteinExistence type="predicted"/>
<dbReference type="InterPro" id="IPR036188">
    <property type="entry name" value="FAD/NAD-bd_sf"/>
</dbReference>
<organism evidence="2">
    <name type="scientific">bioreactor metagenome</name>
    <dbReference type="NCBI Taxonomy" id="1076179"/>
    <lineage>
        <taxon>unclassified sequences</taxon>
        <taxon>metagenomes</taxon>
        <taxon>ecological metagenomes</taxon>
    </lineage>
</organism>
<dbReference type="Gene3D" id="3.50.50.60">
    <property type="entry name" value="FAD/NAD(P)-binding domain"/>
    <property type="match status" value="2"/>
</dbReference>
<name>A0A645J8J4_9ZZZZ</name>
<dbReference type="AlphaFoldDB" id="A0A645J8J4"/>
<accession>A0A645J8J4</accession>
<evidence type="ECO:0000259" key="1">
    <source>
        <dbReference type="Pfam" id="PF07992"/>
    </source>
</evidence>
<dbReference type="EMBL" id="VSSQ01134741">
    <property type="protein sequence ID" value="MPN60025.1"/>
    <property type="molecule type" value="Genomic_DNA"/>
</dbReference>
<reference evidence="2" key="1">
    <citation type="submission" date="2019-08" db="EMBL/GenBank/DDBJ databases">
        <authorList>
            <person name="Kucharzyk K."/>
            <person name="Murdoch R.W."/>
            <person name="Higgins S."/>
            <person name="Loffler F."/>
        </authorList>
    </citation>
    <scope>NUCLEOTIDE SEQUENCE</scope>
</reference>
<sequence>MKGLEVLQNRLGAKDRSGRRRPVPIEGSERLLECGMVITALGREVDLPWLPSDIRTNRNGTLVVDEEGRTTRDGVWACGDVTRVSTIIAAIAMSAKLAATFSAVSEGLQPMMAALASPMIRKIAHSSCKYQP</sequence>
<gene>
    <name evidence="2" type="ORF">SDC9_207748</name>
</gene>
<dbReference type="InterPro" id="IPR023753">
    <property type="entry name" value="FAD/NAD-binding_dom"/>
</dbReference>
<feature type="domain" description="FAD/NAD(P)-binding" evidence="1">
    <location>
        <begin position="25"/>
        <end position="92"/>
    </location>
</feature>